<dbReference type="KEGG" id="bgok:Pr1d_46610"/>
<keyword evidence="3" id="KW-1185">Reference proteome</keyword>
<organism evidence="2 3">
    <name type="scientific">Bythopirellula goksoeyrii</name>
    <dbReference type="NCBI Taxonomy" id="1400387"/>
    <lineage>
        <taxon>Bacteria</taxon>
        <taxon>Pseudomonadati</taxon>
        <taxon>Planctomycetota</taxon>
        <taxon>Planctomycetia</taxon>
        <taxon>Pirellulales</taxon>
        <taxon>Lacipirellulaceae</taxon>
        <taxon>Bythopirellula</taxon>
    </lineage>
</organism>
<feature type="compositionally biased region" description="Polar residues" evidence="1">
    <location>
        <begin position="104"/>
        <end position="113"/>
    </location>
</feature>
<dbReference type="EMBL" id="CP042913">
    <property type="protein sequence ID" value="QEG37320.1"/>
    <property type="molecule type" value="Genomic_DNA"/>
</dbReference>
<protein>
    <submittedName>
        <fullName evidence="2">Uncharacterized protein</fullName>
    </submittedName>
</protein>
<evidence type="ECO:0000313" key="3">
    <source>
        <dbReference type="Proteomes" id="UP000323917"/>
    </source>
</evidence>
<proteinExistence type="predicted"/>
<evidence type="ECO:0000256" key="1">
    <source>
        <dbReference type="SAM" id="MobiDB-lite"/>
    </source>
</evidence>
<gene>
    <name evidence="2" type="ORF">Pr1d_46610</name>
</gene>
<sequence length="113" mass="12978">MGTHQRSQSVTGLLALGLHADCVGRYRRASSDQISGIVFQKLHKTQKEAFSQVATPQRFVEIRGWRNELILFWIFDFQETEQDNTTPTVRRNEKDSSNFECPMTNRSEVTTGL</sequence>
<dbReference type="AlphaFoldDB" id="A0A5B9QIA9"/>
<reference evidence="2 3" key="1">
    <citation type="submission" date="2019-08" db="EMBL/GenBank/DDBJ databases">
        <title>Deep-cultivation of Planctomycetes and their phenomic and genomic characterization uncovers novel biology.</title>
        <authorList>
            <person name="Wiegand S."/>
            <person name="Jogler M."/>
            <person name="Boedeker C."/>
            <person name="Pinto D."/>
            <person name="Vollmers J."/>
            <person name="Rivas-Marin E."/>
            <person name="Kohn T."/>
            <person name="Peeters S.H."/>
            <person name="Heuer A."/>
            <person name="Rast P."/>
            <person name="Oberbeckmann S."/>
            <person name="Bunk B."/>
            <person name="Jeske O."/>
            <person name="Meyerdierks A."/>
            <person name="Storesund J.E."/>
            <person name="Kallscheuer N."/>
            <person name="Luecker S."/>
            <person name="Lage O.M."/>
            <person name="Pohl T."/>
            <person name="Merkel B.J."/>
            <person name="Hornburger P."/>
            <person name="Mueller R.-W."/>
            <person name="Bruemmer F."/>
            <person name="Labrenz M."/>
            <person name="Spormann A.M."/>
            <person name="Op den Camp H."/>
            <person name="Overmann J."/>
            <person name="Amann R."/>
            <person name="Jetten M.S.M."/>
            <person name="Mascher T."/>
            <person name="Medema M.H."/>
            <person name="Devos D.P."/>
            <person name="Kaster A.-K."/>
            <person name="Ovreas L."/>
            <person name="Rohde M."/>
            <person name="Galperin M.Y."/>
            <person name="Jogler C."/>
        </authorList>
    </citation>
    <scope>NUCLEOTIDE SEQUENCE [LARGE SCALE GENOMIC DNA]</scope>
    <source>
        <strain evidence="2 3">Pr1d</strain>
    </source>
</reference>
<dbReference type="Proteomes" id="UP000323917">
    <property type="component" value="Chromosome"/>
</dbReference>
<accession>A0A5B9QIA9</accession>
<evidence type="ECO:0000313" key="2">
    <source>
        <dbReference type="EMBL" id="QEG37320.1"/>
    </source>
</evidence>
<feature type="region of interest" description="Disordered" evidence="1">
    <location>
        <begin position="82"/>
        <end position="113"/>
    </location>
</feature>
<name>A0A5B9QIA9_9BACT</name>